<dbReference type="CDD" id="cd11386">
    <property type="entry name" value="MCP_signal"/>
    <property type="match status" value="1"/>
</dbReference>
<dbReference type="Pfam" id="PF00672">
    <property type="entry name" value="HAMP"/>
    <property type="match status" value="1"/>
</dbReference>
<keyword evidence="4 6" id="KW-0807">Transducer</keyword>
<dbReference type="PROSITE" id="PS50885">
    <property type="entry name" value="HAMP"/>
    <property type="match status" value="1"/>
</dbReference>
<dbReference type="OrthoDB" id="2168386at2"/>
<dbReference type="SUPFAM" id="SSF58104">
    <property type="entry name" value="Methyl-accepting chemotaxis protein (MCP) signaling domain"/>
    <property type="match status" value="1"/>
</dbReference>
<evidence type="ECO:0000256" key="6">
    <source>
        <dbReference type="PROSITE-ProRule" id="PRU00284"/>
    </source>
</evidence>
<dbReference type="GO" id="GO:0007165">
    <property type="term" value="P:signal transduction"/>
    <property type="evidence" value="ECO:0007669"/>
    <property type="project" value="UniProtKB-KW"/>
</dbReference>
<keyword evidence="7" id="KW-0812">Transmembrane</keyword>
<dbReference type="PANTHER" id="PTHR32089:SF112">
    <property type="entry name" value="LYSOZYME-LIKE PROTEIN-RELATED"/>
    <property type="match status" value="1"/>
</dbReference>
<keyword evidence="7" id="KW-1133">Transmembrane helix</keyword>
<dbReference type="SMART" id="SM00283">
    <property type="entry name" value="MA"/>
    <property type="match status" value="1"/>
</dbReference>
<gene>
    <name evidence="10" type="ORF">DCC39_16555</name>
</gene>
<evidence type="ECO:0000256" key="2">
    <source>
        <dbReference type="ARBA" id="ARBA00022475"/>
    </source>
</evidence>
<evidence type="ECO:0000259" key="9">
    <source>
        <dbReference type="PROSITE" id="PS50885"/>
    </source>
</evidence>
<dbReference type="GO" id="GO:0005886">
    <property type="term" value="C:plasma membrane"/>
    <property type="evidence" value="ECO:0007669"/>
    <property type="project" value="UniProtKB-SubCell"/>
</dbReference>
<organism evidence="10 11">
    <name type="scientific">Pueribacillus theae</name>
    <dbReference type="NCBI Taxonomy" id="2171751"/>
    <lineage>
        <taxon>Bacteria</taxon>
        <taxon>Bacillati</taxon>
        <taxon>Bacillota</taxon>
        <taxon>Bacilli</taxon>
        <taxon>Bacillales</taxon>
        <taxon>Bacillaceae</taxon>
        <taxon>Pueribacillus</taxon>
    </lineage>
</organism>
<feature type="domain" description="HAMP" evidence="9">
    <location>
        <begin position="205"/>
        <end position="258"/>
    </location>
</feature>
<dbReference type="Gene3D" id="1.10.287.950">
    <property type="entry name" value="Methyl-accepting chemotaxis protein"/>
    <property type="match status" value="1"/>
</dbReference>
<sequence length="563" mass="60894">MKKLQYKLFLGFIVILLLMTGLGSLSYYNMRASNEDVKRMVSNDLELLVASDNFAQNITERVSVLRAYILYDSSTYRTQYLDLSSQSVKLKKELLDAGARSNEKRAIDDIVKLNDEWSKYVEETVLPTFIMEGRTDKTLELLEKAEPQSVQLTFKLKALAAENQKSMNASGQSILESAANVEKLIISLIACAVIIGMIIAFLTARVIVKPILRVANRLDRVANGDLSGKPLKTKAKDEIGRLVASSNKMVEGLRNLVLNVNQSSEQITASAQELTASSEQSSNATEQIAASSEQMASGAEAQLNSVNEAVVTINQISAGIQQIAANSESVSTIAEEASTSCKDGVGTVNEVVEQMHSIENTVKETAKVIETLGERSNEIGKIVTLITDISDQTSLLALNAAIEAARAGDAGRGFAVVADEVRKLAEQSADSALQITNLIRTIQEETSTAVHSMVEGTEKTVDGLAKTNELSDVFHKIEKSVQDVEARVQEVTTAAEQIAAGSNQMVSSVNVVKEAAEENARTSQDNAAASEEQLAMMEEIASSAQALTRLADEMADMVRTFKL</sequence>
<dbReference type="FunFam" id="1.10.287.950:FF:000001">
    <property type="entry name" value="Methyl-accepting chemotaxis sensory transducer"/>
    <property type="match status" value="1"/>
</dbReference>
<evidence type="ECO:0000256" key="3">
    <source>
        <dbReference type="ARBA" id="ARBA00023136"/>
    </source>
</evidence>
<evidence type="ECO:0008006" key="12">
    <source>
        <dbReference type="Google" id="ProtNLM"/>
    </source>
</evidence>
<feature type="transmembrane region" description="Helical" evidence="7">
    <location>
        <begin position="184"/>
        <end position="208"/>
    </location>
</feature>
<evidence type="ECO:0000259" key="8">
    <source>
        <dbReference type="PROSITE" id="PS50111"/>
    </source>
</evidence>
<dbReference type="PROSITE" id="PS50111">
    <property type="entry name" value="CHEMOTAXIS_TRANSDUC_2"/>
    <property type="match status" value="1"/>
</dbReference>
<dbReference type="SMART" id="SM00304">
    <property type="entry name" value="HAMP"/>
    <property type="match status" value="1"/>
</dbReference>
<evidence type="ECO:0000256" key="4">
    <source>
        <dbReference type="ARBA" id="ARBA00023224"/>
    </source>
</evidence>
<comment type="similarity">
    <text evidence="5">Belongs to the methyl-accepting chemotaxis (MCP) protein family.</text>
</comment>
<dbReference type="EMBL" id="QCZG01000050">
    <property type="protein sequence ID" value="PWA07601.1"/>
    <property type="molecule type" value="Genomic_DNA"/>
</dbReference>
<dbReference type="GO" id="GO:0004888">
    <property type="term" value="F:transmembrane signaling receptor activity"/>
    <property type="evidence" value="ECO:0007669"/>
    <property type="project" value="InterPro"/>
</dbReference>
<evidence type="ECO:0000256" key="1">
    <source>
        <dbReference type="ARBA" id="ARBA00004236"/>
    </source>
</evidence>
<dbReference type="PANTHER" id="PTHR32089">
    <property type="entry name" value="METHYL-ACCEPTING CHEMOTAXIS PROTEIN MCPB"/>
    <property type="match status" value="1"/>
</dbReference>
<accession>A0A2U1JR24</accession>
<proteinExistence type="inferred from homology"/>
<dbReference type="AlphaFoldDB" id="A0A2U1JR24"/>
<protein>
    <recommendedName>
        <fullName evidence="12">Methyl-accepting chemotaxis protein</fullName>
    </recommendedName>
</protein>
<dbReference type="PRINTS" id="PR00260">
    <property type="entry name" value="CHEMTRNSDUCR"/>
</dbReference>
<dbReference type="Pfam" id="PF00015">
    <property type="entry name" value="MCPsignal"/>
    <property type="match status" value="1"/>
</dbReference>
<evidence type="ECO:0000313" key="11">
    <source>
        <dbReference type="Proteomes" id="UP000245998"/>
    </source>
</evidence>
<comment type="subcellular location">
    <subcellularLocation>
        <location evidence="1">Cell membrane</location>
    </subcellularLocation>
</comment>
<keyword evidence="3 7" id="KW-0472">Membrane</keyword>
<evidence type="ECO:0000256" key="7">
    <source>
        <dbReference type="SAM" id="Phobius"/>
    </source>
</evidence>
<evidence type="ECO:0000313" key="10">
    <source>
        <dbReference type="EMBL" id="PWA07601.1"/>
    </source>
</evidence>
<feature type="domain" description="Methyl-accepting transducer" evidence="8">
    <location>
        <begin position="277"/>
        <end position="513"/>
    </location>
</feature>
<dbReference type="RefSeq" id="WP_116556011.1">
    <property type="nucleotide sequence ID" value="NZ_QCZG01000050.1"/>
</dbReference>
<evidence type="ECO:0000256" key="5">
    <source>
        <dbReference type="ARBA" id="ARBA00029447"/>
    </source>
</evidence>
<keyword evidence="11" id="KW-1185">Reference proteome</keyword>
<dbReference type="InterPro" id="IPR003660">
    <property type="entry name" value="HAMP_dom"/>
</dbReference>
<dbReference type="CDD" id="cd06225">
    <property type="entry name" value="HAMP"/>
    <property type="match status" value="1"/>
</dbReference>
<reference evidence="10 11" key="1">
    <citation type="submission" date="2018-04" db="EMBL/GenBank/DDBJ databases">
        <title>Camelliibacillus theae gen. nov., sp. nov., isolated from Pu'er tea.</title>
        <authorList>
            <person name="Niu L."/>
        </authorList>
    </citation>
    <scope>NUCLEOTIDE SEQUENCE [LARGE SCALE GENOMIC DNA]</scope>
    <source>
        <strain evidence="10 11">T8</strain>
    </source>
</reference>
<comment type="caution">
    <text evidence="10">The sequence shown here is derived from an EMBL/GenBank/DDBJ whole genome shotgun (WGS) entry which is preliminary data.</text>
</comment>
<dbReference type="GO" id="GO:0006935">
    <property type="term" value="P:chemotaxis"/>
    <property type="evidence" value="ECO:0007669"/>
    <property type="project" value="InterPro"/>
</dbReference>
<name>A0A2U1JR24_9BACI</name>
<dbReference type="Proteomes" id="UP000245998">
    <property type="component" value="Unassembled WGS sequence"/>
</dbReference>
<dbReference type="InterPro" id="IPR004089">
    <property type="entry name" value="MCPsignal_dom"/>
</dbReference>
<dbReference type="InterPro" id="IPR004090">
    <property type="entry name" value="Chemotax_Me-accpt_rcpt"/>
</dbReference>
<keyword evidence="2" id="KW-1003">Cell membrane</keyword>